<dbReference type="GO" id="GO:0008270">
    <property type="term" value="F:zinc ion binding"/>
    <property type="evidence" value="ECO:0007669"/>
    <property type="project" value="InterPro"/>
</dbReference>
<feature type="region of interest" description="Disordered" evidence="7">
    <location>
        <begin position="1"/>
        <end position="28"/>
    </location>
</feature>
<dbReference type="PANTHER" id="PTHR47338">
    <property type="entry name" value="ZN(II)2CYS6 TRANSCRIPTION FACTOR (EUROFUNG)-RELATED"/>
    <property type="match status" value="1"/>
</dbReference>
<dbReference type="InParanoid" id="A0A067M2N7"/>
<dbReference type="Proteomes" id="UP000027195">
    <property type="component" value="Unassembled WGS sequence"/>
</dbReference>
<dbReference type="OrthoDB" id="2309723at2759"/>
<comment type="subcellular location">
    <subcellularLocation>
        <location evidence="1">Nucleus</location>
    </subcellularLocation>
</comment>
<protein>
    <recommendedName>
        <fullName evidence="8">Zn(2)-C6 fungal-type domain-containing protein</fullName>
    </recommendedName>
</protein>
<evidence type="ECO:0000256" key="1">
    <source>
        <dbReference type="ARBA" id="ARBA00004123"/>
    </source>
</evidence>
<dbReference type="GO" id="GO:0000981">
    <property type="term" value="F:DNA-binding transcription factor activity, RNA polymerase II-specific"/>
    <property type="evidence" value="ECO:0007669"/>
    <property type="project" value="InterPro"/>
</dbReference>
<evidence type="ECO:0000313" key="9">
    <source>
        <dbReference type="EMBL" id="KDQ10048.1"/>
    </source>
</evidence>
<proteinExistence type="predicted"/>
<dbReference type="SMART" id="SM00066">
    <property type="entry name" value="GAL4"/>
    <property type="match status" value="1"/>
</dbReference>
<dbReference type="InterPro" id="IPR001138">
    <property type="entry name" value="Zn2Cys6_DnaBD"/>
</dbReference>
<dbReference type="PROSITE" id="PS00463">
    <property type="entry name" value="ZN2_CY6_FUNGAL_1"/>
    <property type="match status" value="1"/>
</dbReference>
<evidence type="ECO:0000256" key="4">
    <source>
        <dbReference type="ARBA" id="ARBA00023163"/>
    </source>
</evidence>
<keyword evidence="3" id="KW-0805">Transcription regulation</keyword>
<dbReference type="SUPFAM" id="SSF57701">
    <property type="entry name" value="Zn2/Cys6 DNA-binding domain"/>
    <property type="match status" value="1"/>
</dbReference>
<dbReference type="HOGENOM" id="CLU_022337_2_1_1"/>
<name>A0A067M2N7_BOTB1</name>
<dbReference type="CDD" id="cd12148">
    <property type="entry name" value="fungal_TF_MHR"/>
    <property type="match status" value="1"/>
</dbReference>
<dbReference type="InterPro" id="IPR036864">
    <property type="entry name" value="Zn2-C6_fun-type_DNA-bd_sf"/>
</dbReference>
<feature type="compositionally biased region" description="Low complexity" evidence="7">
    <location>
        <begin position="1"/>
        <end position="23"/>
    </location>
</feature>
<evidence type="ECO:0000313" key="10">
    <source>
        <dbReference type="Proteomes" id="UP000027195"/>
    </source>
</evidence>
<keyword evidence="5" id="KW-0539">Nucleus</keyword>
<evidence type="ECO:0000256" key="3">
    <source>
        <dbReference type="ARBA" id="ARBA00023015"/>
    </source>
</evidence>
<organism evidence="9 10">
    <name type="scientific">Botryobasidium botryosum (strain FD-172 SS1)</name>
    <dbReference type="NCBI Taxonomy" id="930990"/>
    <lineage>
        <taxon>Eukaryota</taxon>
        <taxon>Fungi</taxon>
        <taxon>Dikarya</taxon>
        <taxon>Basidiomycota</taxon>
        <taxon>Agaricomycotina</taxon>
        <taxon>Agaricomycetes</taxon>
        <taxon>Cantharellales</taxon>
        <taxon>Botryobasidiaceae</taxon>
        <taxon>Botryobasidium</taxon>
    </lineage>
</organism>
<dbReference type="AlphaFoldDB" id="A0A067M2N7"/>
<evidence type="ECO:0000256" key="5">
    <source>
        <dbReference type="ARBA" id="ARBA00023242"/>
    </source>
</evidence>
<keyword evidence="4" id="KW-0804">Transcription</keyword>
<dbReference type="Pfam" id="PF00172">
    <property type="entry name" value="Zn_clus"/>
    <property type="match status" value="1"/>
</dbReference>
<keyword evidence="6" id="KW-0175">Coiled coil</keyword>
<dbReference type="STRING" id="930990.A0A067M2N7"/>
<evidence type="ECO:0000259" key="8">
    <source>
        <dbReference type="PROSITE" id="PS50048"/>
    </source>
</evidence>
<gene>
    <name evidence="9" type="ORF">BOTBODRAFT_500369</name>
</gene>
<dbReference type="CDD" id="cd00067">
    <property type="entry name" value="GAL4"/>
    <property type="match status" value="1"/>
</dbReference>
<reference evidence="10" key="1">
    <citation type="journal article" date="2014" name="Proc. Natl. Acad. Sci. U.S.A.">
        <title>Extensive sampling of basidiomycete genomes demonstrates inadequacy of the white-rot/brown-rot paradigm for wood decay fungi.</title>
        <authorList>
            <person name="Riley R."/>
            <person name="Salamov A.A."/>
            <person name="Brown D.W."/>
            <person name="Nagy L.G."/>
            <person name="Floudas D."/>
            <person name="Held B.W."/>
            <person name="Levasseur A."/>
            <person name="Lombard V."/>
            <person name="Morin E."/>
            <person name="Otillar R."/>
            <person name="Lindquist E.A."/>
            <person name="Sun H."/>
            <person name="LaButti K.M."/>
            <person name="Schmutz J."/>
            <person name="Jabbour D."/>
            <person name="Luo H."/>
            <person name="Baker S.E."/>
            <person name="Pisabarro A.G."/>
            <person name="Walton J.D."/>
            <person name="Blanchette R.A."/>
            <person name="Henrissat B."/>
            <person name="Martin F."/>
            <person name="Cullen D."/>
            <person name="Hibbett D.S."/>
            <person name="Grigoriev I.V."/>
        </authorList>
    </citation>
    <scope>NUCLEOTIDE SEQUENCE [LARGE SCALE GENOMIC DNA]</scope>
    <source>
        <strain evidence="10">FD-172 SS1</strain>
    </source>
</reference>
<dbReference type="PROSITE" id="PS50048">
    <property type="entry name" value="ZN2_CY6_FUNGAL_2"/>
    <property type="match status" value="1"/>
</dbReference>
<dbReference type="InterPro" id="IPR050815">
    <property type="entry name" value="TF_fung"/>
</dbReference>
<feature type="domain" description="Zn(2)-C6 fungal-type" evidence="8">
    <location>
        <begin position="32"/>
        <end position="64"/>
    </location>
</feature>
<evidence type="ECO:0000256" key="7">
    <source>
        <dbReference type="SAM" id="MobiDB-lite"/>
    </source>
</evidence>
<dbReference type="Gene3D" id="4.10.240.10">
    <property type="entry name" value="Zn(2)-C6 fungal-type DNA-binding domain"/>
    <property type="match status" value="1"/>
</dbReference>
<evidence type="ECO:0000256" key="6">
    <source>
        <dbReference type="SAM" id="Coils"/>
    </source>
</evidence>
<keyword evidence="10" id="KW-1185">Reference proteome</keyword>
<evidence type="ECO:0000256" key="2">
    <source>
        <dbReference type="ARBA" id="ARBA00022723"/>
    </source>
</evidence>
<dbReference type="EMBL" id="KL198071">
    <property type="protein sequence ID" value="KDQ10048.1"/>
    <property type="molecule type" value="Genomic_DNA"/>
</dbReference>
<sequence length="418" mass="46267">MMTNNAIASSSSPASAPAQGADDGSIKPKSAACTVCRSRKLRCDTNRPICGNCARTGVQHDCTYHPIQARRSRIQIMNEKIQDLEDQINTLELRASMHKNNSIPTGFAHPLGLQAPKHTYIVNSAFTCTLPNGYVPPLGDTRRMASWWKTGAPPPPDLSNLLIGTFVENQWQYGYEPYTPELIAMLQDTSIYPNSPLRNVVYLIGCFFCPPVLTASQNEFLQRVFLNRTRRTLEHALRWAERLLDFIEASHLLASYLYAKGRHVQGQATNATTMIMAMACGLDCLGGPYWGHDNTGGLLPPPEDLADLRRRLKIWWAIFCTDRAGCILKTVAPAVSDNKIDTAFGIPGESGSYSGTNTLKDLYTSECPATDVTHDSLDMMRVKGMALLHRASILGRHVAMRACLHPIYLFSMLTPKPL</sequence>
<feature type="coiled-coil region" evidence="6">
    <location>
        <begin position="67"/>
        <end position="101"/>
    </location>
</feature>
<dbReference type="PANTHER" id="PTHR47338:SF29">
    <property type="entry name" value="ZN(2)-C6 FUNGAL-TYPE DOMAIN-CONTAINING PROTEIN"/>
    <property type="match status" value="1"/>
</dbReference>
<keyword evidence="2" id="KW-0479">Metal-binding</keyword>
<accession>A0A067M2N7</accession>
<dbReference type="GO" id="GO:0005634">
    <property type="term" value="C:nucleus"/>
    <property type="evidence" value="ECO:0007669"/>
    <property type="project" value="UniProtKB-SubCell"/>
</dbReference>